<proteinExistence type="predicted"/>
<evidence type="ECO:0000256" key="1">
    <source>
        <dbReference type="SAM" id="Phobius"/>
    </source>
</evidence>
<gene>
    <name evidence="2" type="ORF">HNQ36_001465</name>
</gene>
<dbReference type="PROSITE" id="PS51257">
    <property type="entry name" value="PROKAR_LIPOPROTEIN"/>
    <property type="match status" value="1"/>
</dbReference>
<dbReference type="Proteomes" id="UP000521227">
    <property type="component" value="Unassembled WGS sequence"/>
</dbReference>
<evidence type="ECO:0000313" key="2">
    <source>
        <dbReference type="EMBL" id="MBB5051511.1"/>
    </source>
</evidence>
<organism evidence="2 3">
    <name type="scientific">Afipia massiliensis</name>
    <dbReference type="NCBI Taxonomy" id="211460"/>
    <lineage>
        <taxon>Bacteria</taxon>
        <taxon>Pseudomonadati</taxon>
        <taxon>Pseudomonadota</taxon>
        <taxon>Alphaproteobacteria</taxon>
        <taxon>Hyphomicrobiales</taxon>
        <taxon>Nitrobacteraceae</taxon>
        <taxon>Afipia</taxon>
    </lineage>
</organism>
<reference evidence="2 3" key="1">
    <citation type="submission" date="2020-08" db="EMBL/GenBank/DDBJ databases">
        <title>Genomic Encyclopedia of Type Strains, Phase IV (KMG-IV): sequencing the most valuable type-strain genomes for metagenomic binning, comparative biology and taxonomic classification.</title>
        <authorList>
            <person name="Goeker M."/>
        </authorList>
    </citation>
    <scope>NUCLEOTIDE SEQUENCE [LARGE SCALE GENOMIC DNA]</scope>
    <source>
        <strain evidence="2 3">DSM 17498</strain>
    </source>
</reference>
<sequence length="35" mass="3952">MRPILKFAGDRLQVALMLVLLAACSLNVMFLYARL</sequence>
<feature type="transmembrane region" description="Helical" evidence="1">
    <location>
        <begin position="12"/>
        <end position="33"/>
    </location>
</feature>
<evidence type="ECO:0000313" key="3">
    <source>
        <dbReference type="Proteomes" id="UP000521227"/>
    </source>
</evidence>
<accession>A0A840N0X2</accession>
<name>A0A840N0X2_9BRAD</name>
<protein>
    <submittedName>
        <fullName evidence="2">Uncharacterized protein</fullName>
    </submittedName>
</protein>
<keyword evidence="1" id="KW-0812">Transmembrane</keyword>
<keyword evidence="1" id="KW-0472">Membrane</keyword>
<dbReference type="AlphaFoldDB" id="A0A840N0X2"/>
<comment type="caution">
    <text evidence="2">The sequence shown here is derived from an EMBL/GenBank/DDBJ whole genome shotgun (WGS) entry which is preliminary data.</text>
</comment>
<keyword evidence="1" id="KW-1133">Transmembrane helix</keyword>
<dbReference type="EMBL" id="JACHIJ010000002">
    <property type="protein sequence ID" value="MBB5051511.1"/>
    <property type="molecule type" value="Genomic_DNA"/>
</dbReference>